<keyword evidence="1" id="KW-0175">Coiled coil</keyword>
<dbReference type="RefSeq" id="WP_108910522.1">
    <property type="nucleotide sequence ID" value="NZ_CP021886.1"/>
</dbReference>
<dbReference type="AlphaFoldDB" id="A0A2U8FBL7"/>
<dbReference type="OrthoDB" id="5314967at2"/>
<evidence type="ECO:0000313" key="3">
    <source>
        <dbReference type="Proteomes" id="UP000244890"/>
    </source>
</evidence>
<dbReference type="EMBL" id="CP021886">
    <property type="protein sequence ID" value="AWI33631.1"/>
    <property type="molecule type" value="Genomic_DNA"/>
</dbReference>
<protein>
    <submittedName>
        <fullName evidence="2">Uncharacterized protein</fullName>
    </submittedName>
</protein>
<sequence>MIGSLNSSFSFNNYALNISNNLRINNTNASNSDNVDNTNIKKNNQSIESKKSSLAFKEILGYKVDKEGYFTQEFNKAAGIPEDYKIHSSSLESLVRVRAPSLDFTDIDIAKTIGNAYKILSQVVGEDTLKDKDSFSLEEIAKFPQGYEYDRRSLQVTKIYQTTKDYMNFASNQANWKDLEKQDKKASNLFFSSGETMRQGLPATDIFNNASGGQEESFNFNPNGSKYINEDGSITKGGLLVAVVNKLSYTIEGTTTIRGKGEGYDKSLSRQEVEWVFSSYLESLGPLYATGEDGSWLFGTDLETFKKKHSELMKSYQRKLDQWRKEDEEFEKNYKSPMQIMLEELDEAMKKNLKRIQKKKQEEKQRIQQAMKKLDINV</sequence>
<dbReference type="Proteomes" id="UP000244890">
    <property type="component" value="Chromosome"/>
</dbReference>
<feature type="coiled-coil region" evidence="1">
    <location>
        <begin position="306"/>
        <end position="377"/>
    </location>
</feature>
<proteinExistence type="predicted"/>
<gene>
    <name evidence="2" type="ORF">CDV25_01790</name>
</gene>
<dbReference type="InterPro" id="IPR058078">
    <property type="entry name" value="Cj0814-like"/>
</dbReference>
<accession>A0A2U8FBL7</accession>
<dbReference type="KEGG" id="had:CDV25_01790"/>
<organism evidence="2 3">
    <name type="scientific">Helicobacter apodemus</name>
    <dbReference type="NCBI Taxonomy" id="135569"/>
    <lineage>
        <taxon>Bacteria</taxon>
        <taxon>Pseudomonadati</taxon>
        <taxon>Campylobacterota</taxon>
        <taxon>Epsilonproteobacteria</taxon>
        <taxon>Campylobacterales</taxon>
        <taxon>Helicobacteraceae</taxon>
        <taxon>Helicobacter</taxon>
    </lineage>
</organism>
<reference evidence="2 3" key="1">
    <citation type="submission" date="2017-06" db="EMBL/GenBank/DDBJ databases">
        <title>Complete genome of Helicobacter apodemus.</title>
        <authorList>
            <person name="Cho S."/>
        </authorList>
    </citation>
    <scope>NUCLEOTIDE SEQUENCE [LARGE SCALE GENOMIC DNA]</scope>
    <source>
        <strain evidence="3">SNUVETPUB-15-01</strain>
    </source>
</reference>
<name>A0A2U8FBL7_9HELI</name>
<evidence type="ECO:0000313" key="2">
    <source>
        <dbReference type="EMBL" id="AWI33631.1"/>
    </source>
</evidence>
<evidence type="ECO:0000256" key="1">
    <source>
        <dbReference type="SAM" id="Coils"/>
    </source>
</evidence>
<dbReference type="NCBIfam" id="NF046095">
    <property type="entry name" value="flg_dep_Cj0814"/>
    <property type="match status" value="1"/>
</dbReference>